<feature type="compositionally biased region" description="Basic and acidic residues" evidence="2">
    <location>
        <begin position="97"/>
        <end position="109"/>
    </location>
</feature>
<gene>
    <name evidence="5" type="ORF">WAE96_02215</name>
</gene>
<proteinExistence type="predicted"/>
<evidence type="ECO:0000256" key="3">
    <source>
        <dbReference type="SAM" id="Phobius"/>
    </source>
</evidence>
<sequence>MSNYQHSKTHPTYRRAQRDYERLCNQPEVVEDKATESAKTQQTSLSEEEKRLAQERFEAIEAKQQEQQTVETKEDASGELTNNEDATNSNEQQAVELDSKTQSEVKETLKAQPAAPVKRAPVTWQNDIPVEESSLLEAMMLPIILLLVVLVAIFVYVKFVRSRMDEIKEKAKEKAQEMSKDIAAMGSKVAEKKKNKLPKGALDPDLYFRRQRVEVTLANGQEVVLDSVIASQYGIFVVLPQKQRGAIIGSATLPEWKEQVGEELIGFESPLQVVNQCCHAVAQILGLNDEIEPIVAFNDMAVFKSQFPIVVMHKKQVNPYILGFKELRFSDQQVDEWMALIDSHNEAKREEKKRAEERQREENMNRHNEPKFDTTAPSPAEVAEQEMQEKQQETVYPEPGSYENSVSEIAPDNQDVHRVEDADKPAVDHIAELDAILNKAKQFTEKLDDISSATPKTSDDETQPPTLSAQEAEPLNNEVEQPSAPSTSDESILESGKSDLSNDFTPDTNAEIEKTMQSLSSDESFDMPFNEAATQQASASGLDNGDSTRNTFDNEPMDDSATLTQSNVLQDELGQPEAQSQDDDSLLPPDSSEPATAYTDPDYFKSADDDAPENMVPHSEFKRRAAKRAVDDGMFDYLNHYDKSAENDEQADGEYSLEEELAQSLAAGKGFLSGLDQKDDALDDESKLPARDDADMLDQVETKLDQEMANLSADNDLLEQPDTSLQQELNDFDINALEQDLVDNQPVTSDSVDSAENDSSDVNQGGWRAIKAQMDEQSDDEILPPPVESESQGEQPKSSWRALKEQVNDEIDDEFNKTDQASDADKNDSEKSSPFSNLQLDPDWAPKPPPEKVFKTKPEDDPDNN</sequence>
<feature type="region of interest" description="Disordered" evidence="2">
    <location>
        <begin position="346"/>
        <end position="407"/>
    </location>
</feature>
<evidence type="ECO:0000256" key="1">
    <source>
        <dbReference type="SAM" id="Coils"/>
    </source>
</evidence>
<keyword evidence="3" id="KW-0472">Membrane</keyword>
<keyword evidence="6" id="KW-1185">Reference proteome</keyword>
<evidence type="ECO:0000259" key="4">
    <source>
        <dbReference type="PROSITE" id="PS50965"/>
    </source>
</evidence>
<evidence type="ECO:0000313" key="6">
    <source>
        <dbReference type="Proteomes" id="UP001382455"/>
    </source>
</evidence>
<evidence type="ECO:0000256" key="2">
    <source>
        <dbReference type="SAM" id="MobiDB-lite"/>
    </source>
</evidence>
<feature type="compositionally biased region" description="Basic and acidic residues" evidence="2">
    <location>
        <begin position="346"/>
        <end position="372"/>
    </location>
</feature>
<feature type="transmembrane region" description="Helical" evidence="3">
    <location>
        <begin position="139"/>
        <end position="160"/>
    </location>
</feature>
<evidence type="ECO:0000313" key="5">
    <source>
        <dbReference type="EMBL" id="MEI4548518.1"/>
    </source>
</evidence>
<reference evidence="5 6" key="1">
    <citation type="submission" date="2023-12" db="EMBL/GenBank/DDBJ databases">
        <title>Friends and Foes: Symbiotic and Algicidal bacterial influence on Karenia brevis blooms.</title>
        <authorList>
            <person name="Fei C."/>
            <person name="Mohamed A.R."/>
            <person name="Booker A."/>
            <person name="Arshad M."/>
            <person name="Klass S."/>
            <person name="Ahn S."/>
            <person name="Gilbert P.M."/>
            <person name="Heil C.A."/>
            <person name="Martinez J.M."/>
            <person name="Amin S.A."/>
        </authorList>
    </citation>
    <scope>NUCLEOTIDE SEQUENCE [LARGE SCALE GENOMIC DNA]</scope>
    <source>
        <strain evidence="5 6">CE15</strain>
    </source>
</reference>
<dbReference type="InterPro" id="IPR011528">
    <property type="entry name" value="NERD"/>
</dbReference>
<dbReference type="PROSITE" id="PS50965">
    <property type="entry name" value="NERD"/>
    <property type="match status" value="1"/>
</dbReference>
<feature type="region of interest" description="Disordered" evidence="2">
    <location>
        <begin position="673"/>
        <end position="865"/>
    </location>
</feature>
<dbReference type="Proteomes" id="UP001382455">
    <property type="component" value="Unassembled WGS sequence"/>
</dbReference>
<feature type="compositionally biased region" description="Polar residues" evidence="2">
    <location>
        <begin position="532"/>
        <end position="553"/>
    </location>
</feature>
<feature type="compositionally biased region" description="Polar residues" evidence="2">
    <location>
        <begin position="498"/>
        <end position="508"/>
    </location>
</feature>
<feature type="compositionally biased region" description="Polar residues" evidence="2">
    <location>
        <begin position="789"/>
        <end position="798"/>
    </location>
</feature>
<dbReference type="RefSeq" id="WP_336434462.1">
    <property type="nucleotide sequence ID" value="NZ_JBAWKS010000001.1"/>
</dbReference>
<feature type="compositionally biased region" description="Polar residues" evidence="2">
    <location>
        <begin position="79"/>
        <end position="93"/>
    </location>
</feature>
<feature type="domain" description="NERD" evidence="4">
    <location>
        <begin position="185"/>
        <end position="304"/>
    </location>
</feature>
<organism evidence="5 6">
    <name type="scientific">Pseudoalteromonas spongiae</name>
    <dbReference type="NCBI Taxonomy" id="298657"/>
    <lineage>
        <taxon>Bacteria</taxon>
        <taxon>Pseudomonadati</taxon>
        <taxon>Pseudomonadota</taxon>
        <taxon>Gammaproteobacteria</taxon>
        <taxon>Alteromonadales</taxon>
        <taxon>Pseudoalteromonadaceae</taxon>
        <taxon>Pseudoalteromonas</taxon>
    </lineage>
</organism>
<keyword evidence="3" id="KW-0812">Transmembrane</keyword>
<feature type="compositionally biased region" description="Polar residues" evidence="2">
    <location>
        <begin position="478"/>
        <end position="490"/>
    </location>
</feature>
<keyword evidence="3" id="KW-1133">Transmembrane helix</keyword>
<keyword evidence="1" id="KW-0175">Coiled coil</keyword>
<feature type="compositionally biased region" description="Basic and acidic residues" evidence="2">
    <location>
        <begin position="676"/>
        <end position="706"/>
    </location>
</feature>
<feature type="compositionally biased region" description="Basic and acidic residues" evidence="2">
    <location>
        <begin position="47"/>
        <end position="64"/>
    </location>
</feature>
<protein>
    <recommendedName>
        <fullName evidence="4">NERD domain-containing protein</fullName>
    </recommendedName>
</protein>
<feature type="compositionally biased region" description="Basic and acidic residues" evidence="2">
    <location>
        <begin position="849"/>
        <end position="859"/>
    </location>
</feature>
<comment type="caution">
    <text evidence="5">The sequence shown here is derived from an EMBL/GenBank/DDBJ whole genome shotgun (WGS) entry which is preliminary data.</text>
</comment>
<accession>A0ABU8EQK9</accession>
<feature type="region of interest" description="Disordered" evidence="2">
    <location>
        <begin position="448"/>
        <end position="625"/>
    </location>
</feature>
<feature type="coiled-coil region" evidence="1">
    <location>
        <begin position="157"/>
        <end position="188"/>
    </location>
</feature>
<name>A0ABU8EQK9_9GAMM</name>
<feature type="region of interest" description="Disordered" evidence="2">
    <location>
        <begin position="1"/>
        <end position="118"/>
    </location>
</feature>
<dbReference type="EMBL" id="JBAWKS010000001">
    <property type="protein sequence ID" value="MEI4548518.1"/>
    <property type="molecule type" value="Genomic_DNA"/>
</dbReference>